<sequence>MKQFAASASASTVLAQHVAAQQQRQQRPATLPSGTTTGLRQYQVLQSRVEPAQRTLALRMR</sequence>
<dbReference type="AlphaFoldDB" id="A0A2S5T493"/>
<dbReference type="Proteomes" id="UP000239406">
    <property type="component" value="Unassembled WGS sequence"/>
</dbReference>
<proteinExistence type="predicted"/>
<organism evidence="2 3">
    <name type="scientific">Caldimonas thermodepolymerans</name>
    <dbReference type="NCBI Taxonomy" id="215580"/>
    <lineage>
        <taxon>Bacteria</taxon>
        <taxon>Pseudomonadati</taxon>
        <taxon>Pseudomonadota</taxon>
        <taxon>Betaproteobacteria</taxon>
        <taxon>Burkholderiales</taxon>
        <taxon>Sphaerotilaceae</taxon>
        <taxon>Caldimonas</taxon>
    </lineage>
</organism>
<gene>
    <name evidence="2" type="ORF">C1702_10975</name>
</gene>
<comment type="caution">
    <text evidence="2">The sequence shown here is derived from an EMBL/GenBank/DDBJ whole genome shotgun (WGS) entry which is preliminary data.</text>
</comment>
<name>A0A2S5T493_9BURK</name>
<dbReference type="EMBL" id="PSNY01000010">
    <property type="protein sequence ID" value="PPE69707.1"/>
    <property type="molecule type" value="Genomic_DNA"/>
</dbReference>
<evidence type="ECO:0000313" key="2">
    <source>
        <dbReference type="EMBL" id="PPE69707.1"/>
    </source>
</evidence>
<dbReference type="RefSeq" id="WP_104357743.1">
    <property type="nucleotide sequence ID" value="NZ_CALFFA010000041.1"/>
</dbReference>
<feature type="compositionally biased region" description="Low complexity" evidence="1">
    <location>
        <begin position="19"/>
        <end position="32"/>
    </location>
</feature>
<accession>A0A2S5T493</accession>
<evidence type="ECO:0000313" key="3">
    <source>
        <dbReference type="Proteomes" id="UP000239406"/>
    </source>
</evidence>
<reference evidence="2 3" key="1">
    <citation type="submission" date="2018-02" db="EMBL/GenBank/DDBJ databases">
        <title>Reclassifiation of [Polyangium] brachysporum DSM 7029 as Guopingzhaonella breviflexa gen. nov., sp. nov., a member of the family Comamonadaceae.</title>
        <authorList>
            <person name="Tang B."/>
        </authorList>
    </citation>
    <scope>NUCLEOTIDE SEQUENCE [LARGE SCALE GENOMIC DNA]</scope>
    <source>
        <strain evidence="2 3">DSM 15344</strain>
    </source>
</reference>
<evidence type="ECO:0000256" key="1">
    <source>
        <dbReference type="SAM" id="MobiDB-lite"/>
    </source>
</evidence>
<feature type="region of interest" description="Disordered" evidence="1">
    <location>
        <begin position="19"/>
        <end position="38"/>
    </location>
</feature>
<keyword evidence="3" id="KW-1185">Reference proteome</keyword>
<protein>
    <submittedName>
        <fullName evidence="2">Uncharacterized protein</fullName>
    </submittedName>
</protein>